<gene>
    <name evidence="2" type="ORF">T05_11888</name>
</gene>
<evidence type="ECO:0000313" key="3">
    <source>
        <dbReference type="Proteomes" id="UP000055048"/>
    </source>
</evidence>
<comment type="caution">
    <text evidence="2">The sequence shown here is derived from an EMBL/GenBank/DDBJ whole genome shotgun (WGS) entry which is preliminary data.</text>
</comment>
<organism evidence="2 3">
    <name type="scientific">Trichinella murrelli</name>
    <dbReference type="NCBI Taxonomy" id="144512"/>
    <lineage>
        <taxon>Eukaryota</taxon>
        <taxon>Metazoa</taxon>
        <taxon>Ecdysozoa</taxon>
        <taxon>Nematoda</taxon>
        <taxon>Enoplea</taxon>
        <taxon>Dorylaimia</taxon>
        <taxon>Trichinellida</taxon>
        <taxon>Trichinellidae</taxon>
        <taxon>Trichinella</taxon>
    </lineage>
</organism>
<reference evidence="2 3" key="1">
    <citation type="submission" date="2015-01" db="EMBL/GenBank/DDBJ databases">
        <title>Evolution of Trichinella species and genotypes.</title>
        <authorList>
            <person name="Korhonen P.K."/>
            <person name="Edoardo P."/>
            <person name="Giuseppe L.R."/>
            <person name="Gasser R.B."/>
        </authorList>
    </citation>
    <scope>NUCLEOTIDE SEQUENCE [LARGE SCALE GENOMIC DNA]</scope>
    <source>
        <strain evidence="2">ISS417</strain>
    </source>
</reference>
<keyword evidence="3" id="KW-1185">Reference proteome</keyword>
<protein>
    <submittedName>
        <fullName evidence="2">Uncharacterized protein</fullName>
    </submittedName>
</protein>
<feature type="signal peptide" evidence="1">
    <location>
        <begin position="1"/>
        <end position="25"/>
    </location>
</feature>
<evidence type="ECO:0000313" key="2">
    <source>
        <dbReference type="EMBL" id="KRX35823.1"/>
    </source>
</evidence>
<feature type="chain" id="PRO_5006869186" evidence="1">
    <location>
        <begin position="26"/>
        <end position="134"/>
    </location>
</feature>
<accession>A0A0V0T9V5</accession>
<dbReference type="EMBL" id="JYDJ01000406">
    <property type="protein sequence ID" value="KRX35823.1"/>
    <property type="molecule type" value="Genomic_DNA"/>
</dbReference>
<dbReference type="AlphaFoldDB" id="A0A0V0T9V5"/>
<proteinExistence type="predicted"/>
<keyword evidence="1" id="KW-0732">Signal</keyword>
<dbReference type="Proteomes" id="UP000055048">
    <property type="component" value="Unassembled WGS sequence"/>
</dbReference>
<name>A0A0V0T9V5_9BILA</name>
<evidence type="ECO:0000256" key="1">
    <source>
        <dbReference type="SAM" id="SignalP"/>
    </source>
</evidence>
<sequence length="134" mass="16300">MFIAIIMNTLFELLLIYLNSQYCQTCLKFFKLEWLIYNVLCCVREVTFPKVSIQSSAKSAVYKMWQFTFRFRNIHVNRKEKIMEEKWFEFSNRCMFTFKKKKAMHGKFVHNYEEEMKDDESRISYFSCKPSATV</sequence>